<keyword evidence="3" id="KW-1185">Reference proteome</keyword>
<dbReference type="RefSeq" id="WP_104058436.1">
    <property type="nucleotide sequence ID" value="NZ_PREZ01000004.1"/>
</dbReference>
<protein>
    <submittedName>
        <fullName evidence="2">Endonuclease</fullName>
    </submittedName>
</protein>
<dbReference type="Gene3D" id="3.60.10.10">
    <property type="entry name" value="Endonuclease/exonuclease/phosphatase"/>
    <property type="match status" value="1"/>
</dbReference>
<dbReference type="PANTHER" id="PTHR12121">
    <property type="entry name" value="CARBON CATABOLITE REPRESSOR PROTEIN 4"/>
    <property type="match status" value="1"/>
</dbReference>
<dbReference type="EMBL" id="PREZ01000004">
    <property type="protein sequence ID" value="PPA70486.1"/>
    <property type="molecule type" value="Genomic_DNA"/>
</dbReference>
<comment type="caution">
    <text evidence="2">The sequence shown here is derived from an EMBL/GenBank/DDBJ whole genome shotgun (WGS) entry which is preliminary data.</text>
</comment>
<evidence type="ECO:0000259" key="1">
    <source>
        <dbReference type="Pfam" id="PF03372"/>
    </source>
</evidence>
<dbReference type="Proteomes" id="UP000239047">
    <property type="component" value="Unassembled WGS sequence"/>
</dbReference>
<dbReference type="AlphaFoldDB" id="A0A2S5GBW5"/>
<name>A0A2S5GBW5_9BACL</name>
<dbReference type="InterPro" id="IPR036691">
    <property type="entry name" value="Endo/exonu/phosph_ase_sf"/>
</dbReference>
<evidence type="ECO:0000313" key="2">
    <source>
        <dbReference type="EMBL" id="PPA70486.1"/>
    </source>
</evidence>
<feature type="domain" description="Endonuclease/exonuclease/phosphatase" evidence="1">
    <location>
        <begin position="4"/>
        <end position="253"/>
    </location>
</feature>
<dbReference type="GO" id="GO:0004519">
    <property type="term" value="F:endonuclease activity"/>
    <property type="evidence" value="ECO:0007669"/>
    <property type="project" value="UniProtKB-KW"/>
</dbReference>
<dbReference type="SUPFAM" id="SSF56219">
    <property type="entry name" value="DNase I-like"/>
    <property type="match status" value="1"/>
</dbReference>
<organism evidence="2 3">
    <name type="scientific">Jeotgalibacillus proteolyticus</name>
    <dbReference type="NCBI Taxonomy" id="2082395"/>
    <lineage>
        <taxon>Bacteria</taxon>
        <taxon>Bacillati</taxon>
        <taxon>Bacillota</taxon>
        <taxon>Bacilli</taxon>
        <taxon>Bacillales</taxon>
        <taxon>Caryophanaceae</taxon>
        <taxon>Jeotgalibacillus</taxon>
    </lineage>
</organism>
<gene>
    <name evidence="2" type="ORF">C4B60_13035</name>
</gene>
<dbReference type="InterPro" id="IPR005135">
    <property type="entry name" value="Endo/exonuclease/phosphatase"/>
</dbReference>
<dbReference type="OrthoDB" id="9793162at2"/>
<dbReference type="CDD" id="cd09083">
    <property type="entry name" value="EEP-1"/>
    <property type="match status" value="1"/>
</dbReference>
<dbReference type="InterPro" id="IPR050410">
    <property type="entry name" value="CCR4/nocturin_mRNA_transcr"/>
</dbReference>
<keyword evidence="2" id="KW-0255">Endonuclease</keyword>
<proteinExistence type="predicted"/>
<keyword evidence="2" id="KW-0540">Nuclease</keyword>
<reference evidence="2 3" key="1">
    <citation type="submission" date="2018-02" db="EMBL/GenBank/DDBJ databases">
        <title>Jeotgalibacillus proteolyticum sp. nov. a protease producing bacterium isolated from ocean sediments of Laizhou Bay.</title>
        <authorList>
            <person name="Li Y."/>
        </authorList>
    </citation>
    <scope>NUCLEOTIDE SEQUENCE [LARGE SCALE GENOMIC DNA]</scope>
    <source>
        <strain evidence="2 3">22-7</strain>
    </source>
</reference>
<sequence>MNILTFNLRVDVPEDGENAWRFRSQKAAKIIRPHDPVVFGTQEGKRHMLKDLEDGLAGYSWLGEDRRGGDEDEFCAIFFQRDQVEVIDHGQFWLSEQPDVPGSISWESDYPRICTWAVFGLKENPNKKFIVYNTHLDHISQRARENGIHLIGEKIKQHQVQTNLPIILMGDLNSEPENKTIHYLKGQLPINGSTIQLNDAFEKLEEATGRTFHGFEGGGEGEPIDYIFTTEGIDVKGTKVDRSIVEEGYPSDHYPVVALVEIDG</sequence>
<dbReference type="GO" id="GO:0000175">
    <property type="term" value="F:3'-5'-RNA exonuclease activity"/>
    <property type="evidence" value="ECO:0007669"/>
    <property type="project" value="TreeGrafter"/>
</dbReference>
<dbReference type="PANTHER" id="PTHR12121:SF36">
    <property type="entry name" value="ENDONUCLEASE_EXONUCLEASE_PHOSPHATASE DOMAIN-CONTAINING PROTEIN"/>
    <property type="match status" value="1"/>
</dbReference>
<dbReference type="Pfam" id="PF03372">
    <property type="entry name" value="Exo_endo_phos"/>
    <property type="match status" value="1"/>
</dbReference>
<keyword evidence="2" id="KW-0378">Hydrolase</keyword>
<accession>A0A2S5GBW5</accession>
<evidence type="ECO:0000313" key="3">
    <source>
        <dbReference type="Proteomes" id="UP000239047"/>
    </source>
</evidence>